<dbReference type="RefSeq" id="XP_022480720.1">
    <property type="nucleotide sequence ID" value="XM_022612959.1"/>
</dbReference>
<name>A0A1G4BQ74_9PEZI</name>
<gene>
    <name evidence="1" type="ORF">CORC01_01303</name>
</gene>
<accession>A0A1G4BQ74</accession>
<dbReference type="GeneID" id="34554469"/>
<dbReference type="AlphaFoldDB" id="A0A1G4BQ74"/>
<comment type="caution">
    <text evidence="1">The sequence shown here is derived from an EMBL/GenBank/DDBJ whole genome shotgun (WGS) entry which is preliminary data.</text>
</comment>
<sequence>MCTHLWRRYYCPRAVKCTQISGQRQQHPFPDEKIEDHHLIRENDNVYRENDQYSFQEVPHGKLIHWVYNVIRCAHLHAADCVKGGCLGSIVQIFKGACYFCTGNVDAYFESPDEVLNTIPSKIDLPGPGIDLSADRIHVFETYREKYLLQLLKLCLAVLSRPYPVEAESRDWEMEMEAAWPEIWCKLFRDHIGSGAFYCECKPMQEEWRTNPAFAMRHNEASCVLDNFGFRVGEEGTVEAFAEADTGQHWDPAEEVWVPASEPTERAMRLEGLYDDDRDFPQHQISFVALSRDTYDRRLYKLLKRAEQCRDHVAERGAQTSQTHPRGEYWNSHNMPWLGLEDWSRSVWRRYNFLSWLYKFLALDAGLDEQVMMYVGGGLLAVLNPWPNPQNIDHSSHPQYLTLNKELAAADILQECVYWVEHHWPIISHSTATTDSFRNSLDVSLDLFSTIDRNTQIALEDIRCRNRTAEARTLAFAVLPSTAIEDGSENCNICISPWDDYPNHEPVMLPCCYHPVTQKPFQNFH</sequence>
<evidence type="ECO:0000313" key="2">
    <source>
        <dbReference type="Proteomes" id="UP000176998"/>
    </source>
</evidence>
<dbReference type="EMBL" id="MJBS01000006">
    <property type="protein sequence ID" value="OHF03584.1"/>
    <property type="molecule type" value="Genomic_DNA"/>
</dbReference>
<evidence type="ECO:0000313" key="1">
    <source>
        <dbReference type="EMBL" id="OHF03584.1"/>
    </source>
</evidence>
<keyword evidence="2" id="KW-1185">Reference proteome</keyword>
<protein>
    <submittedName>
        <fullName evidence="1">Uncharacterized protein</fullName>
    </submittedName>
</protein>
<dbReference type="Proteomes" id="UP000176998">
    <property type="component" value="Unassembled WGS sequence"/>
</dbReference>
<organism evidence="1 2">
    <name type="scientific">Colletotrichum orchidophilum</name>
    <dbReference type="NCBI Taxonomy" id="1209926"/>
    <lineage>
        <taxon>Eukaryota</taxon>
        <taxon>Fungi</taxon>
        <taxon>Dikarya</taxon>
        <taxon>Ascomycota</taxon>
        <taxon>Pezizomycotina</taxon>
        <taxon>Sordariomycetes</taxon>
        <taxon>Hypocreomycetidae</taxon>
        <taxon>Glomerellales</taxon>
        <taxon>Glomerellaceae</taxon>
        <taxon>Colletotrichum</taxon>
    </lineage>
</organism>
<reference evidence="1 2" key="1">
    <citation type="submission" date="2016-09" db="EMBL/GenBank/DDBJ databases">
        <authorList>
            <person name="Capua I."/>
            <person name="De Benedictis P."/>
            <person name="Joannis T."/>
            <person name="Lombin L.H."/>
            <person name="Cattoli G."/>
        </authorList>
    </citation>
    <scope>NUCLEOTIDE SEQUENCE [LARGE SCALE GENOMIC DNA]</scope>
    <source>
        <strain evidence="1 2">IMI 309357</strain>
    </source>
</reference>
<proteinExistence type="predicted"/>
<dbReference type="OrthoDB" id="4794487at2759"/>